<keyword evidence="1" id="KW-0175">Coiled coil</keyword>
<comment type="caution">
    <text evidence="2">The sequence shown here is derived from an EMBL/GenBank/DDBJ whole genome shotgun (WGS) entry which is preliminary data.</text>
</comment>
<gene>
    <name evidence="2" type="primary">PLEST002682</name>
    <name evidence="2" type="ORF">PLESTB_001246100</name>
</gene>
<evidence type="ECO:0000313" key="2">
    <source>
        <dbReference type="EMBL" id="GLC57613.1"/>
    </source>
</evidence>
<evidence type="ECO:0000313" key="3">
    <source>
        <dbReference type="Proteomes" id="UP001165080"/>
    </source>
</evidence>
<accession>A0A9W6F5U2</accession>
<proteinExistence type="predicted"/>
<evidence type="ECO:0000256" key="1">
    <source>
        <dbReference type="SAM" id="Coils"/>
    </source>
</evidence>
<dbReference type="EMBL" id="BRXU01000019">
    <property type="protein sequence ID" value="GLC57613.1"/>
    <property type="molecule type" value="Genomic_DNA"/>
</dbReference>
<protein>
    <submittedName>
        <fullName evidence="2">Uncharacterized protein</fullName>
    </submittedName>
</protein>
<reference evidence="2 3" key="1">
    <citation type="journal article" date="2023" name="Commun. Biol.">
        <title>Reorganization of the ancestral sex-determining regions during the evolution of trioecy in Pleodorina starrii.</title>
        <authorList>
            <person name="Takahashi K."/>
            <person name="Suzuki S."/>
            <person name="Kawai-Toyooka H."/>
            <person name="Yamamoto K."/>
            <person name="Hamaji T."/>
            <person name="Ootsuki R."/>
            <person name="Yamaguchi H."/>
            <person name="Kawachi M."/>
            <person name="Higashiyama T."/>
            <person name="Nozaki H."/>
        </authorList>
    </citation>
    <scope>NUCLEOTIDE SEQUENCE [LARGE SCALE GENOMIC DNA]</scope>
    <source>
        <strain evidence="2 3">NIES-4479</strain>
    </source>
</reference>
<organism evidence="2 3">
    <name type="scientific">Pleodorina starrii</name>
    <dbReference type="NCBI Taxonomy" id="330485"/>
    <lineage>
        <taxon>Eukaryota</taxon>
        <taxon>Viridiplantae</taxon>
        <taxon>Chlorophyta</taxon>
        <taxon>core chlorophytes</taxon>
        <taxon>Chlorophyceae</taxon>
        <taxon>CS clade</taxon>
        <taxon>Chlamydomonadales</taxon>
        <taxon>Volvocaceae</taxon>
        <taxon>Pleodorina</taxon>
    </lineage>
</organism>
<name>A0A9W6F5U2_9CHLO</name>
<dbReference type="AlphaFoldDB" id="A0A9W6F5U2"/>
<feature type="coiled-coil region" evidence="1">
    <location>
        <begin position="143"/>
        <end position="177"/>
    </location>
</feature>
<keyword evidence="3" id="KW-1185">Reference proteome</keyword>
<dbReference type="OrthoDB" id="534322at2759"/>
<sequence length="188" mass="20171">MLAVQSSCRFITRVRFSPPGLLGRRVQCRASSVQAHAAGGGVRPTDEQSAEVAKLTEGILEAEKKLAALFEPGKPMPRAGVVASMRQEVSVKKARLAAIMSGSAPADMANEAPATDDELAERARQAFLEVERLTGQRSGSADLRDDGTAIALLEAENERLRAEATALLQRQQQLEELVEKHIQGDRGG</sequence>
<dbReference type="Proteomes" id="UP001165080">
    <property type="component" value="Unassembled WGS sequence"/>
</dbReference>